<dbReference type="InterPro" id="IPR011990">
    <property type="entry name" value="TPR-like_helical_dom_sf"/>
</dbReference>
<dbReference type="PROSITE" id="PS50296">
    <property type="entry name" value="SUI1"/>
    <property type="match status" value="1"/>
</dbReference>
<accession>A0A813IPX7</accession>
<dbReference type="AlphaFoldDB" id="A0A813IPX7"/>
<feature type="region of interest" description="Disordered" evidence="1">
    <location>
        <begin position="488"/>
        <end position="507"/>
    </location>
</feature>
<feature type="region of interest" description="Disordered" evidence="1">
    <location>
        <begin position="516"/>
        <end position="573"/>
    </location>
</feature>
<dbReference type="InterPro" id="IPR017938">
    <property type="entry name" value="Riboflavin_synthase-like_b-brl"/>
</dbReference>
<evidence type="ECO:0008006" key="6">
    <source>
        <dbReference type="Google" id="ProtNLM"/>
    </source>
</evidence>
<comment type="caution">
    <text evidence="4">The sequence shown here is derived from an EMBL/GenBank/DDBJ whole genome shotgun (WGS) entry which is preliminary data.</text>
</comment>
<dbReference type="PRINTS" id="PR00406">
    <property type="entry name" value="CYTB5RDTASE"/>
</dbReference>
<dbReference type="GO" id="GO:0016491">
    <property type="term" value="F:oxidoreductase activity"/>
    <property type="evidence" value="ECO:0007669"/>
    <property type="project" value="InterPro"/>
</dbReference>
<dbReference type="Pfam" id="PF01253">
    <property type="entry name" value="SUI1"/>
    <property type="match status" value="1"/>
</dbReference>
<dbReference type="GO" id="GO:0003743">
    <property type="term" value="F:translation initiation factor activity"/>
    <property type="evidence" value="ECO:0007669"/>
    <property type="project" value="InterPro"/>
</dbReference>
<evidence type="ECO:0000259" key="2">
    <source>
        <dbReference type="PROSITE" id="PS50296"/>
    </source>
</evidence>
<evidence type="ECO:0000256" key="1">
    <source>
        <dbReference type="SAM" id="MobiDB-lite"/>
    </source>
</evidence>
<dbReference type="InterPro" id="IPR039757">
    <property type="entry name" value="EIF2D"/>
</dbReference>
<sequence>SHKQIGKFLNAMRKAKAIDVVEKKGVISVSRVDLEHKVFAQLGEKFAADIAAASLTAAAAPADSKPAASGVPPPTITAMWKPTHYLEDLYKVMGKNKNDLFRWDQAKAILLSYVEKEGLGKGDSGPVKIDEMLLSALLKAAGAQKKDQVWPEQVEFEELEEKMQERMSEHTTVDVAGIGPVTRKGQAVKIEMILSKKGAHNVTRVSNLESYGLDPESVGTELKKKLSCMFNLEDVPGKNAKDKLLQFQGHMNVEVSQYLQERSSFKSMRSLGCAPANVPVKQGRATSPYSGPTILSATPQTYDSRDFHPFVAKERAVRVRASEHIATPQEKAADRLAKISEALTLLGPEALLCSALSFCLCASMCLHVVYTLSKMMLYEAKASAAEPALFAQLLAESPDDLQRTGTCMQFCDLPMHRLFMQVKGNAAAALKDAQKAMTFIPNWAYGQVALSQALEASNQIHEAVEAMAAAIKIGYGVDKSALKRQLQRLEKKAADAPPPTEAEKKEVVAGAGVGPLEEAAPEAPAVKPKGKAGAKAGAKATSRGKEAAKLAGASSDKPAGTRSEKTAAEATEVAKPEELVVPEFQEWEVTTVKKANHDCLRMELSCKSKTKIYKDDIWHIDLLAALGDEEVRRAYTPVSSAEDFSRGVLDLMFKVVPGGRLTEHLATLQPGSNLRVSQPHRTLDPTEYREGVVMVAGGSAVTVALQVCESILALVERKNAEDAITAPAYLSGGEVHLVLCNKTAEDVLFVDRFEGLLKANASFHVTHCLSKGKPPATSADGRATWRAGRLNEEVMNDLPRRFKAVVSGPGGLCRTSFDLLQKFGRSEEQIAVLDSLPDVEEEILVEVPIPEQMQESTKEVIIDRPSTSSSGCRFGLGSFWWFASCTAKCQRMDDPEEEKEADSIGQQL</sequence>
<feature type="compositionally biased region" description="Basic and acidic residues" evidence="1">
    <location>
        <begin position="562"/>
        <end position="573"/>
    </location>
</feature>
<dbReference type="SUPFAM" id="SSF63380">
    <property type="entry name" value="Riboflavin synthase domain-like"/>
    <property type="match status" value="1"/>
</dbReference>
<dbReference type="PANTHER" id="PTHR12217:SF4">
    <property type="entry name" value="EUKARYOTIC TRANSLATION INITIATION FACTOR 2D"/>
    <property type="match status" value="1"/>
</dbReference>
<proteinExistence type="predicted"/>
<dbReference type="GO" id="GO:0001731">
    <property type="term" value="P:formation of translation preinitiation complex"/>
    <property type="evidence" value="ECO:0007669"/>
    <property type="project" value="InterPro"/>
</dbReference>
<protein>
    <recommendedName>
        <fullName evidence="6">FAD-binding FR-type domain-containing protein</fullName>
    </recommendedName>
</protein>
<dbReference type="EMBL" id="CAJNNW010015382">
    <property type="protein sequence ID" value="CAE8657655.1"/>
    <property type="molecule type" value="Genomic_DNA"/>
</dbReference>
<dbReference type="SUPFAM" id="SSF52343">
    <property type="entry name" value="Ferredoxin reductase-like, C-terminal NADP-linked domain"/>
    <property type="match status" value="1"/>
</dbReference>
<feature type="compositionally biased region" description="Low complexity" evidence="1">
    <location>
        <begin position="516"/>
        <end position="540"/>
    </location>
</feature>
<dbReference type="Gene3D" id="3.40.50.80">
    <property type="entry name" value="Nucleotide-binding domain of ferredoxin-NADP reductase (FNR) module"/>
    <property type="match status" value="1"/>
</dbReference>
<organism evidence="4 5">
    <name type="scientific">Polarella glacialis</name>
    <name type="common">Dinoflagellate</name>
    <dbReference type="NCBI Taxonomy" id="89957"/>
    <lineage>
        <taxon>Eukaryota</taxon>
        <taxon>Sar</taxon>
        <taxon>Alveolata</taxon>
        <taxon>Dinophyceae</taxon>
        <taxon>Suessiales</taxon>
        <taxon>Suessiaceae</taxon>
        <taxon>Polarella</taxon>
    </lineage>
</organism>
<dbReference type="InterPro" id="IPR036877">
    <property type="entry name" value="SUI1_dom_sf"/>
</dbReference>
<evidence type="ECO:0000259" key="3">
    <source>
        <dbReference type="PROSITE" id="PS51384"/>
    </source>
</evidence>
<feature type="non-terminal residue" evidence="4">
    <location>
        <position position="1"/>
    </location>
</feature>
<dbReference type="PANTHER" id="PTHR12217">
    <property type="entry name" value="EUKARYOTIC TRANSLATION INITIATION FACTOR 2D"/>
    <property type="match status" value="1"/>
</dbReference>
<dbReference type="Pfam" id="PF00970">
    <property type="entry name" value="FAD_binding_6"/>
    <property type="match status" value="1"/>
</dbReference>
<dbReference type="InterPro" id="IPR008333">
    <property type="entry name" value="Cbr1-like_FAD-bd_dom"/>
</dbReference>
<dbReference type="Pfam" id="PF00175">
    <property type="entry name" value="NAD_binding_1"/>
    <property type="match status" value="1"/>
</dbReference>
<reference evidence="4" key="1">
    <citation type="submission" date="2021-02" db="EMBL/GenBank/DDBJ databases">
        <authorList>
            <person name="Dougan E. K."/>
            <person name="Rhodes N."/>
            <person name="Thang M."/>
            <person name="Chan C."/>
        </authorList>
    </citation>
    <scope>NUCLEOTIDE SEQUENCE</scope>
</reference>
<evidence type="ECO:0000313" key="4">
    <source>
        <dbReference type="EMBL" id="CAE8657655.1"/>
    </source>
</evidence>
<dbReference type="Gene3D" id="2.40.30.10">
    <property type="entry name" value="Translation factors"/>
    <property type="match status" value="1"/>
</dbReference>
<feature type="domain" description="SUI1" evidence="2">
    <location>
        <begin position="196"/>
        <end position="263"/>
    </location>
</feature>
<feature type="domain" description="FAD-binding FR-type" evidence="3">
    <location>
        <begin position="582"/>
        <end position="686"/>
    </location>
</feature>
<dbReference type="InterPro" id="IPR001950">
    <property type="entry name" value="SUI1"/>
</dbReference>
<dbReference type="SUPFAM" id="SSF55159">
    <property type="entry name" value="eIF1-like"/>
    <property type="match status" value="1"/>
</dbReference>
<dbReference type="CDD" id="cd06183">
    <property type="entry name" value="cyt_b5_reduct_like"/>
    <property type="match status" value="1"/>
</dbReference>
<dbReference type="InterPro" id="IPR017927">
    <property type="entry name" value="FAD-bd_FR_type"/>
</dbReference>
<dbReference type="InterPro" id="IPR039261">
    <property type="entry name" value="FNR_nucleotide-bd"/>
</dbReference>
<dbReference type="Gene3D" id="1.25.40.10">
    <property type="entry name" value="Tetratricopeptide repeat domain"/>
    <property type="match status" value="1"/>
</dbReference>
<name>A0A813IPX7_POLGL</name>
<gene>
    <name evidence="4" type="ORF">PGLA2088_LOCUS12940</name>
</gene>
<dbReference type="Proteomes" id="UP000626109">
    <property type="component" value="Unassembled WGS sequence"/>
</dbReference>
<evidence type="ECO:0000313" key="5">
    <source>
        <dbReference type="Proteomes" id="UP000626109"/>
    </source>
</evidence>
<dbReference type="PROSITE" id="PS51384">
    <property type="entry name" value="FAD_FR"/>
    <property type="match status" value="1"/>
</dbReference>
<dbReference type="InterPro" id="IPR001433">
    <property type="entry name" value="OxRdtase_FAD/NAD-bd"/>
</dbReference>
<dbReference type="Gene3D" id="3.30.780.10">
    <property type="entry name" value="SUI1-like domain"/>
    <property type="match status" value="1"/>
</dbReference>